<dbReference type="WBParaSite" id="PS1159_v2.g135.t1">
    <property type="protein sequence ID" value="PS1159_v2.g135.t1"/>
    <property type="gene ID" value="PS1159_v2.g135"/>
</dbReference>
<sequence length="625" mass="70038">MENFCFALSRNNPSALRETVVAPNVSWSDIGGLENVKRELQDLVQYSVKHPEMFLKFNVQSSRGVLSYSLPGCANFISIKGPELITMWFGGSEANVREIFDKARAAAPCVLFFDELDSIAKARGASVDDAGGAADRVINQVLTEMAAILCPGSLDQLIYIPLPDELSRHQIFKANLRKTFIAADLDFRFLAKSTVGFSGADITEICQRTGRLVIPASRTSDRVQCEAAQAHEDYNQYRLRTPLFKRKQHCIIMSSESPSSSSNSSVKASANPSSLIAMKRNRPKTAKIKETKFRKTGFEEDEENAPPAKKPAHVIPSDFDFLLDAIPIESDLNCGSKSVREKSIIGETCSSTIDDEPCTLTEFVPPFTDPYQILYENEKRKVHFADESGKKMVDVKIYERYIYLFKNENSTTIGGTAAYEHRNEGIALKNAFKCVDESENSTLCSSEKSQENVGTTSNAYTKSAPPNGYVCNTPNKDLAFNPNLLLRADFNICETANLPKSSSPLKNAKRSHKKSYKKKKSSHSSPSKSSHRSSSKKHRKKSSRSSKKRENHHGSHRSHHRRSPSPDCRYFSSPDSRRSPSPDKYRGRSRHHSPTLFEKKENKNYRRSRNSPVRNFSRSLSPADF</sequence>
<reference evidence="2" key="1">
    <citation type="submission" date="2022-11" db="UniProtKB">
        <authorList>
            <consortium name="WormBaseParasite"/>
        </authorList>
    </citation>
    <scope>IDENTIFICATION</scope>
</reference>
<dbReference type="Proteomes" id="UP000887580">
    <property type="component" value="Unplaced"/>
</dbReference>
<evidence type="ECO:0000313" key="1">
    <source>
        <dbReference type="Proteomes" id="UP000887580"/>
    </source>
</evidence>
<evidence type="ECO:0000313" key="2">
    <source>
        <dbReference type="WBParaSite" id="PS1159_v2.g135.t1"/>
    </source>
</evidence>
<organism evidence="1 2">
    <name type="scientific">Panagrolaimus sp. PS1159</name>
    <dbReference type="NCBI Taxonomy" id="55785"/>
    <lineage>
        <taxon>Eukaryota</taxon>
        <taxon>Metazoa</taxon>
        <taxon>Ecdysozoa</taxon>
        <taxon>Nematoda</taxon>
        <taxon>Chromadorea</taxon>
        <taxon>Rhabditida</taxon>
        <taxon>Tylenchina</taxon>
        <taxon>Panagrolaimomorpha</taxon>
        <taxon>Panagrolaimoidea</taxon>
        <taxon>Panagrolaimidae</taxon>
        <taxon>Panagrolaimus</taxon>
    </lineage>
</organism>
<accession>A0AC35F3G2</accession>
<protein>
    <submittedName>
        <fullName evidence="2">ATPase AAA-type core domain-containing protein</fullName>
    </submittedName>
</protein>
<name>A0AC35F3G2_9BILA</name>
<proteinExistence type="predicted"/>